<dbReference type="Proteomes" id="UP001207468">
    <property type="component" value="Unassembled WGS sequence"/>
</dbReference>
<proteinExistence type="predicted"/>
<keyword evidence="2" id="KW-1185">Reference proteome</keyword>
<name>A0ACC0U6U8_9AGAM</name>
<sequence>MLSLALKVVWLVFAVLGVPATWFVFIPFASAIGTYWASILYCITVTVLEIAFCLGMIWRMIPSNMPHSFCVVQTVIIALSFHVLTGVVGCFTWASYLTVFKPYSSIQASASALLWRRAYFLFVVAFPLLAFTAHLTAVLKTNSVHPANAMHCDNTYPLWPRLLGYAGAPIVLFTPCFVLSIVTALRICRMHAKVRELQAKESESIRALDGGSHGQTGAAVDVQPAPQIDSLFFACLASDDLQEPLRRALRPLVSRSIYLHFLHCAYPPLIYITRPHHRRPKLRVPLTVVRDRTPSPIVFADAPLPTPHRNHVQLDAAGKPCNNCCTLCNYREPGITLPPEATVSGEPPASPTSLSRAPISLEINERMPRFHLPTRPPPNGLRPSLELSPEYVRARLEEDRAIFAGGLGHLPASPYSYYRTPSAGRSPDIAASLPSISYTDHALERLPEVDEGDKGSIAKSEGDLPDQRKTMSMDYPEPPRLKPIRQFYRSAPRPSVGRPPGLNPPIWRMVVFQMIFFFILILASLSTLIDLVRDPQAPVAFGTQHVAILLVVWCPPIVFGSSEQASVSKSV</sequence>
<gene>
    <name evidence="1" type="ORF">F5148DRAFT_1309864</name>
</gene>
<organism evidence="1 2">
    <name type="scientific">Russula earlei</name>
    <dbReference type="NCBI Taxonomy" id="71964"/>
    <lineage>
        <taxon>Eukaryota</taxon>
        <taxon>Fungi</taxon>
        <taxon>Dikarya</taxon>
        <taxon>Basidiomycota</taxon>
        <taxon>Agaricomycotina</taxon>
        <taxon>Agaricomycetes</taxon>
        <taxon>Russulales</taxon>
        <taxon>Russulaceae</taxon>
        <taxon>Russula</taxon>
    </lineage>
</organism>
<evidence type="ECO:0000313" key="2">
    <source>
        <dbReference type="Proteomes" id="UP001207468"/>
    </source>
</evidence>
<dbReference type="EMBL" id="JAGFNK010000133">
    <property type="protein sequence ID" value="KAI9507250.1"/>
    <property type="molecule type" value="Genomic_DNA"/>
</dbReference>
<protein>
    <submittedName>
        <fullName evidence="1">Uncharacterized protein</fullName>
    </submittedName>
</protein>
<accession>A0ACC0U6U8</accession>
<comment type="caution">
    <text evidence="1">The sequence shown here is derived from an EMBL/GenBank/DDBJ whole genome shotgun (WGS) entry which is preliminary data.</text>
</comment>
<reference evidence="1" key="1">
    <citation type="submission" date="2021-03" db="EMBL/GenBank/DDBJ databases">
        <title>Evolutionary priming and transition to the ectomycorrhizal habit in an iconic lineage of mushroom-forming fungi: is preadaptation a requirement?</title>
        <authorList>
            <consortium name="DOE Joint Genome Institute"/>
            <person name="Looney B.P."/>
            <person name="Miyauchi S."/>
            <person name="Morin E."/>
            <person name="Drula E."/>
            <person name="Courty P.E."/>
            <person name="Chicoki N."/>
            <person name="Fauchery L."/>
            <person name="Kohler A."/>
            <person name="Kuo A."/>
            <person name="LaButti K."/>
            <person name="Pangilinan J."/>
            <person name="Lipzen A."/>
            <person name="Riley R."/>
            <person name="Andreopoulos W."/>
            <person name="He G."/>
            <person name="Johnson J."/>
            <person name="Barry K.W."/>
            <person name="Grigoriev I.V."/>
            <person name="Nagy L."/>
            <person name="Hibbett D."/>
            <person name="Henrissat B."/>
            <person name="Matheny P.B."/>
            <person name="Labbe J."/>
            <person name="Martin A.F."/>
        </authorList>
    </citation>
    <scope>NUCLEOTIDE SEQUENCE</scope>
    <source>
        <strain evidence="1">BPL698</strain>
    </source>
</reference>
<evidence type="ECO:0000313" key="1">
    <source>
        <dbReference type="EMBL" id="KAI9507250.1"/>
    </source>
</evidence>